<dbReference type="NCBIfam" id="TIGR02669">
    <property type="entry name" value="SpoIID_LytB"/>
    <property type="match status" value="1"/>
</dbReference>
<dbReference type="AlphaFoldDB" id="A0A849BN14"/>
<feature type="domain" description="Sporulation stage II protein D amidase enhancer LytB N-terminal" evidence="2">
    <location>
        <begin position="182"/>
        <end position="277"/>
    </location>
</feature>
<proteinExistence type="predicted"/>
<dbReference type="Pfam" id="PF08310">
    <property type="entry name" value="LGFP"/>
    <property type="match status" value="5"/>
</dbReference>
<evidence type="ECO:0000256" key="1">
    <source>
        <dbReference type="SAM" id="SignalP"/>
    </source>
</evidence>
<dbReference type="GO" id="GO:0030435">
    <property type="term" value="P:sporulation resulting in formation of a cellular spore"/>
    <property type="evidence" value="ECO:0007669"/>
    <property type="project" value="InterPro"/>
</dbReference>
<evidence type="ECO:0000313" key="4">
    <source>
        <dbReference type="Proteomes" id="UP000555552"/>
    </source>
</evidence>
<dbReference type="InterPro" id="IPR013486">
    <property type="entry name" value="SpoIID/LytB"/>
</dbReference>
<accession>A0A849BN14</accession>
<dbReference type="Proteomes" id="UP000555552">
    <property type="component" value="Unassembled WGS sequence"/>
</dbReference>
<feature type="signal peptide" evidence="1">
    <location>
        <begin position="1"/>
        <end position="24"/>
    </location>
</feature>
<feature type="chain" id="PRO_5032408324" evidence="1">
    <location>
        <begin position="25"/>
        <end position="720"/>
    </location>
</feature>
<reference evidence="3 4" key="1">
    <citation type="submission" date="2020-05" db="EMBL/GenBank/DDBJ databases">
        <title>MicrobeNet Type strains.</title>
        <authorList>
            <person name="Nicholson A.C."/>
        </authorList>
    </citation>
    <scope>NUCLEOTIDE SEQUENCE [LARGE SCALE GENOMIC DNA]</scope>
    <source>
        <strain evidence="3 4">JCM 14547</strain>
    </source>
</reference>
<name>A0A849BN14_9ACTN</name>
<keyword evidence="1" id="KW-0732">Signal</keyword>
<keyword evidence="4" id="KW-1185">Reference proteome</keyword>
<feature type="non-terminal residue" evidence="3">
    <location>
        <position position="1"/>
    </location>
</feature>
<comment type="caution">
    <text evidence="3">The sequence shown here is derived from an EMBL/GenBank/DDBJ whole genome shotgun (WGS) entry which is preliminary data.</text>
</comment>
<evidence type="ECO:0000259" key="2">
    <source>
        <dbReference type="Pfam" id="PF08486"/>
    </source>
</evidence>
<protein>
    <submittedName>
        <fullName evidence="3">SpoIID/LytB domain-containing protein</fullName>
    </submittedName>
</protein>
<evidence type="ECO:0000313" key="3">
    <source>
        <dbReference type="EMBL" id="NNH24590.1"/>
    </source>
</evidence>
<dbReference type="Pfam" id="PF08486">
    <property type="entry name" value="SpoIID"/>
    <property type="match status" value="1"/>
</dbReference>
<organism evidence="3 4">
    <name type="scientific">Pseudokineococcus marinus</name>
    <dbReference type="NCBI Taxonomy" id="351215"/>
    <lineage>
        <taxon>Bacteria</taxon>
        <taxon>Bacillati</taxon>
        <taxon>Actinomycetota</taxon>
        <taxon>Actinomycetes</taxon>
        <taxon>Kineosporiales</taxon>
        <taxon>Kineosporiaceae</taxon>
        <taxon>Pseudokineococcus</taxon>
    </lineage>
</organism>
<sequence length="720" mass="74129">RAVLAVAAVLGGVLVPLGAAPASAADVVAPVDGGWELRGHGWGHGNGMSQWGAQSRAAAGQTADEILDFSYPGTTTAVTGPRTLRVGLTALGGPSVSLRSAEGRELVVSTSGRRVRADQTLVLDRSGTSVRGVVRDPGGAAAWSETWTTAPVVTSSGRLLVVRGSGGTVVEGAVTVPTGSGTVVPVNVLDLEAYLRGVVPAESPASWHPAALQAQAVAARSYVLATLTPRAAWDTCDTTACQVYLGYETRSGSTTTWRQPASTNAAVAATAGRYRAYGGAPAFTQFSSSNGGWSADGGKPYLVPREDPFSVRTGSATGDALGTWTARLSVETASRSCPSGGRATGLAVTGRDGRGEWGGRITRLEVHCTTGVAVRTGASGSRFDLRSSWWTFAGARSDGAVDAAWAASGGDRGPLRAAVGPETSTPDGRGAYRAYERGSVYWTATTGAHVVRGAPAARWAALGFERSSLGYPVSGTTPVPGRDGLYQHFEGGSLYYNRATGTRVVAGPVRDRWASLGWEGSALGFPTSDTTATPDRRGTYQHFQGGSVYATPSTGARVLSGALRSSWAQRGWERSPLGYPTGDAGRTADGRGSYQWFQGGLLLAGPGGTRALTGGVLDAWARSGSETGALAYPTTEQGATPDGRAAYQHFQGGSVYAVRGLGASAVERPARDAWARAGWERSRLGYPTGSTRPAGRGTVTPFEGGRVVVDAAGRAVVELS</sequence>
<dbReference type="InterPro" id="IPR013207">
    <property type="entry name" value="LGFP"/>
</dbReference>
<gene>
    <name evidence="3" type="ORF">HLB09_16150</name>
</gene>
<dbReference type="InterPro" id="IPR013693">
    <property type="entry name" value="SpoIID/LytB_N"/>
</dbReference>
<dbReference type="RefSeq" id="WP_171204323.1">
    <property type="nucleotide sequence ID" value="NZ_JABEMA010000414.1"/>
</dbReference>
<dbReference type="EMBL" id="JABEMA010000414">
    <property type="protein sequence ID" value="NNH24590.1"/>
    <property type="molecule type" value="Genomic_DNA"/>
</dbReference>